<dbReference type="InterPro" id="IPR036028">
    <property type="entry name" value="SH3-like_dom_sf"/>
</dbReference>
<dbReference type="Proteomes" id="UP001591681">
    <property type="component" value="Unassembled WGS sequence"/>
</dbReference>
<comment type="similarity">
    <text evidence="1">Belongs to the MAGUK family.</text>
</comment>
<dbReference type="PROSITE" id="PS00856">
    <property type="entry name" value="GUANYLATE_KINASE_1"/>
    <property type="match status" value="1"/>
</dbReference>
<dbReference type="SUPFAM" id="SSF50044">
    <property type="entry name" value="SH3-domain"/>
    <property type="match status" value="1"/>
</dbReference>
<dbReference type="PROSITE" id="PS51022">
    <property type="entry name" value="L27"/>
    <property type="match status" value="1"/>
</dbReference>
<dbReference type="InterPro" id="IPR001478">
    <property type="entry name" value="PDZ"/>
</dbReference>
<evidence type="ECO:0000313" key="8">
    <source>
        <dbReference type="EMBL" id="KAL2087953.1"/>
    </source>
</evidence>
<evidence type="ECO:0000259" key="7">
    <source>
        <dbReference type="PROSITE" id="PS51022"/>
    </source>
</evidence>
<dbReference type="PROSITE" id="PS50052">
    <property type="entry name" value="GUANYLATE_KINASE_2"/>
    <property type="match status" value="1"/>
</dbReference>
<evidence type="ECO:0000259" key="4">
    <source>
        <dbReference type="PROSITE" id="PS50002"/>
    </source>
</evidence>
<feature type="domain" description="L27" evidence="7">
    <location>
        <begin position="1"/>
        <end position="38"/>
    </location>
</feature>
<evidence type="ECO:0000259" key="6">
    <source>
        <dbReference type="PROSITE" id="PS50106"/>
    </source>
</evidence>
<dbReference type="SUPFAM" id="SSF101288">
    <property type="entry name" value="L27 domain"/>
    <property type="match status" value="1"/>
</dbReference>
<gene>
    <name evidence="8" type="ORF">ACEWY4_016781</name>
</gene>
<evidence type="ECO:0000313" key="9">
    <source>
        <dbReference type="Proteomes" id="UP001591681"/>
    </source>
</evidence>
<keyword evidence="9" id="KW-1185">Reference proteome</keyword>
<dbReference type="CDD" id="cd00071">
    <property type="entry name" value="GMPK"/>
    <property type="match status" value="1"/>
</dbReference>
<keyword evidence="2 3" id="KW-0728">SH3 domain</keyword>
<dbReference type="Gene3D" id="2.30.42.10">
    <property type="match status" value="1"/>
</dbReference>
<evidence type="ECO:0000256" key="1">
    <source>
        <dbReference type="ARBA" id="ARBA00007014"/>
    </source>
</evidence>
<dbReference type="InterPro" id="IPR008144">
    <property type="entry name" value="Guanylate_kin-like_dom"/>
</dbReference>
<dbReference type="Gene3D" id="3.40.50.300">
    <property type="entry name" value="P-loop containing nucleotide triphosphate hydrolases"/>
    <property type="match status" value="1"/>
</dbReference>
<dbReference type="SMART" id="SM00326">
    <property type="entry name" value="SH3"/>
    <property type="match status" value="1"/>
</dbReference>
<dbReference type="InterPro" id="IPR050716">
    <property type="entry name" value="MAGUK"/>
</dbReference>
<dbReference type="PROSITE" id="PS50106">
    <property type="entry name" value="PDZ"/>
    <property type="match status" value="1"/>
</dbReference>
<dbReference type="SMART" id="SM00072">
    <property type="entry name" value="GuKc"/>
    <property type="match status" value="1"/>
</dbReference>
<dbReference type="SMART" id="SM00228">
    <property type="entry name" value="PDZ"/>
    <property type="match status" value="1"/>
</dbReference>
<feature type="domain" description="Guanylate kinase-like" evidence="5">
    <location>
        <begin position="338"/>
        <end position="527"/>
    </location>
</feature>
<feature type="domain" description="SH3" evidence="4">
    <location>
        <begin position="143"/>
        <end position="213"/>
    </location>
</feature>
<evidence type="ECO:0000256" key="3">
    <source>
        <dbReference type="PROSITE-ProRule" id="PRU00192"/>
    </source>
</evidence>
<comment type="caution">
    <text evidence="8">The sequence shown here is derived from an EMBL/GenBank/DDBJ whole genome shotgun (WGS) entry which is preliminary data.</text>
</comment>
<dbReference type="InterPro" id="IPR014775">
    <property type="entry name" value="L27_C"/>
</dbReference>
<dbReference type="Pfam" id="PF00595">
    <property type="entry name" value="PDZ"/>
    <property type="match status" value="1"/>
</dbReference>
<dbReference type="PROSITE" id="PS50002">
    <property type="entry name" value="SH3"/>
    <property type="match status" value="1"/>
</dbReference>
<dbReference type="InterPro" id="IPR036892">
    <property type="entry name" value="L27_dom_sf"/>
</dbReference>
<dbReference type="InterPro" id="IPR027417">
    <property type="entry name" value="P-loop_NTPase"/>
</dbReference>
<proteinExistence type="inferred from homology"/>
<dbReference type="AlphaFoldDB" id="A0ABD1JLE4"/>
<dbReference type="InterPro" id="IPR008145">
    <property type="entry name" value="GK/Ca_channel_bsu"/>
</dbReference>
<dbReference type="SUPFAM" id="SSF52540">
    <property type="entry name" value="P-loop containing nucleoside triphosphate hydrolases"/>
    <property type="match status" value="1"/>
</dbReference>
<name>A0ABD1JLE4_9TELE</name>
<dbReference type="InterPro" id="IPR036034">
    <property type="entry name" value="PDZ_sf"/>
</dbReference>
<evidence type="ECO:0000256" key="2">
    <source>
        <dbReference type="ARBA" id="ARBA00022443"/>
    </source>
</evidence>
<feature type="domain" description="PDZ" evidence="6">
    <location>
        <begin position="55"/>
        <end position="136"/>
    </location>
</feature>
<accession>A0ABD1JLE4</accession>
<dbReference type="PANTHER" id="PTHR23122">
    <property type="entry name" value="MEMBRANE-ASSOCIATED GUANYLATE KINASE MAGUK"/>
    <property type="match status" value="1"/>
</dbReference>
<dbReference type="Gene3D" id="2.30.30.40">
    <property type="entry name" value="SH3 Domains"/>
    <property type="match status" value="1"/>
</dbReference>
<dbReference type="EMBL" id="JBHFQA010000014">
    <property type="protein sequence ID" value="KAL2087953.1"/>
    <property type="molecule type" value="Genomic_DNA"/>
</dbReference>
<dbReference type="InterPro" id="IPR004172">
    <property type="entry name" value="L27_dom"/>
</dbReference>
<organism evidence="8 9">
    <name type="scientific">Coilia grayii</name>
    <name type="common">Gray's grenadier anchovy</name>
    <dbReference type="NCBI Taxonomy" id="363190"/>
    <lineage>
        <taxon>Eukaryota</taxon>
        <taxon>Metazoa</taxon>
        <taxon>Chordata</taxon>
        <taxon>Craniata</taxon>
        <taxon>Vertebrata</taxon>
        <taxon>Euteleostomi</taxon>
        <taxon>Actinopterygii</taxon>
        <taxon>Neopterygii</taxon>
        <taxon>Teleostei</taxon>
        <taxon>Clupei</taxon>
        <taxon>Clupeiformes</taxon>
        <taxon>Clupeoidei</taxon>
        <taxon>Engraulidae</taxon>
        <taxon>Coilinae</taxon>
        <taxon>Coilia</taxon>
    </lineage>
</organism>
<sequence>MVGPSPEARELYDLLRRPHIQALLLSHDMVAQKDFDPVLPPLPEDLPEDEEAMRIVCLVKNNQPLGATIRRDGATGEIFIARVIHGGLAERSGLLRAGDRVVEVNGHPVFGLEPEQIINILARSHGTIMFKVVPITERPVNNQTMLYVRAMADYSPDQDPAIPCVDAGMAFHKGDVLEIVDQTDALWWQAKKLPSTTLCAGLIPSTSLLKRKQKEFWWPQPFQAQAGLQNCDCFSYQLISCLYLEEDLMAIDEKCVETGEQPLFCVDAFKNESDFSTNIEGVHLAGFRRSLRLCKRHKGQASGYGQVCTARCPSSCLSAQENPYEEVARYQRRKDGQQRLIALIGPSGVGVNELRRKLIETDPKTYQGAVPHTTRPPKSYEESGREYHFVSRELFENMAYNNRFVEYGEYRGYLYGTSIDAIQQVLDSGKVCVVDIEPHGIPAVRTHDLKAYIIYIKPPPADSMKLTRKNSQVITNYYINRPFKDEEFQEIEEAGRKMESHFCQFFDQVIVNDSLQESCDQLLTAVRKAEEEPRWVPASWIRPMDKS</sequence>
<reference evidence="8 9" key="1">
    <citation type="submission" date="2024-09" db="EMBL/GenBank/DDBJ databases">
        <title>A chromosome-level genome assembly of Gray's grenadier anchovy, Coilia grayii.</title>
        <authorList>
            <person name="Fu Z."/>
        </authorList>
    </citation>
    <scope>NUCLEOTIDE SEQUENCE [LARGE SCALE GENOMIC DNA]</scope>
    <source>
        <strain evidence="8">G4</strain>
        <tissue evidence="8">Muscle</tissue>
    </source>
</reference>
<dbReference type="Gene3D" id="1.10.287.650">
    <property type="entry name" value="L27 domain"/>
    <property type="match status" value="1"/>
</dbReference>
<evidence type="ECO:0000259" key="5">
    <source>
        <dbReference type="PROSITE" id="PS50052"/>
    </source>
</evidence>
<dbReference type="Pfam" id="PF02828">
    <property type="entry name" value="L27"/>
    <property type="match status" value="1"/>
</dbReference>
<dbReference type="Pfam" id="PF00625">
    <property type="entry name" value="Guanylate_kin"/>
    <property type="match status" value="1"/>
</dbReference>
<dbReference type="InterPro" id="IPR020590">
    <property type="entry name" value="Guanylate_kinase_CS"/>
</dbReference>
<dbReference type="SUPFAM" id="SSF50156">
    <property type="entry name" value="PDZ domain-like"/>
    <property type="match status" value="1"/>
</dbReference>
<protein>
    <recommendedName>
        <fullName evidence="10">MAGUK p55 subfamily member 4</fullName>
    </recommendedName>
</protein>
<evidence type="ECO:0008006" key="10">
    <source>
        <dbReference type="Google" id="ProtNLM"/>
    </source>
</evidence>
<dbReference type="InterPro" id="IPR001452">
    <property type="entry name" value="SH3_domain"/>
</dbReference>